<reference evidence="6 7" key="1">
    <citation type="journal article" date="2018" name="Int. J. Syst. Evol. Microbiol.">
        <title>Lactobacillus bambusae sp. nov., isolated from a traditional fermented Ma-bamboo shoots of Taiwan.</title>
        <authorList>
            <person name="Wang L.-T."/>
        </authorList>
    </citation>
    <scope>NUCLEOTIDE SEQUENCE [LARGE SCALE GENOMIC DNA]</scope>
    <source>
        <strain evidence="6 7">BS-W1</strain>
    </source>
</reference>
<dbReference type="RefSeq" id="WP_109249773.1">
    <property type="nucleotide sequence ID" value="NZ_QCXQ01000001.1"/>
</dbReference>
<proteinExistence type="predicted"/>
<keyword evidence="3 5" id="KW-1133">Transmembrane helix</keyword>
<evidence type="ECO:0000313" key="7">
    <source>
        <dbReference type="Proteomes" id="UP000245080"/>
    </source>
</evidence>
<comment type="caution">
    <text evidence="6">The sequence shown here is derived from an EMBL/GenBank/DDBJ whole genome shotgun (WGS) entry which is preliminary data.</text>
</comment>
<gene>
    <name evidence="6" type="ORF">DCM90_02485</name>
</gene>
<organism evidence="6 7">
    <name type="scientific">Levilactobacillus bambusae</name>
    <dbReference type="NCBI Taxonomy" id="2024736"/>
    <lineage>
        <taxon>Bacteria</taxon>
        <taxon>Bacillati</taxon>
        <taxon>Bacillota</taxon>
        <taxon>Bacilli</taxon>
        <taxon>Lactobacillales</taxon>
        <taxon>Lactobacillaceae</taxon>
        <taxon>Levilactobacillus</taxon>
    </lineage>
</organism>
<evidence type="ECO:0000256" key="5">
    <source>
        <dbReference type="SAM" id="Phobius"/>
    </source>
</evidence>
<feature type="transmembrane region" description="Helical" evidence="5">
    <location>
        <begin position="60"/>
        <end position="80"/>
    </location>
</feature>
<evidence type="ECO:0000256" key="4">
    <source>
        <dbReference type="ARBA" id="ARBA00023136"/>
    </source>
</evidence>
<dbReference type="InterPro" id="IPR010899">
    <property type="entry name" value="UPF0344"/>
</dbReference>
<dbReference type="Proteomes" id="UP000245080">
    <property type="component" value="Unassembled WGS sequence"/>
</dbReference>
<evidence type="ECO:0008006" key="8">
    <source>
        <dbReference type="Google" id="ProtNLM"/>
    </source>
</evidence>
<feature type="transmembrane region" description="Helical" evidence="5">
    <location>
        <begin position="33"/>
        <end position="51"/>
    </location>
</feature>
<dbReference type="AlphaFoldDB" id="A0A2V1N6G5"/>
<dbReference type="Pfam" id="PF07457">
    <property type="entry name" value="DUF1516"/>
    <property type="match status" value="1"/>
</dbReference>
<keyword evidence="1" id="KW-1003">Cell membrane</keyword>
<dbReference type="OrthoDB" id="2313807at2"/>
<keyword evidence="7" id="KW-1185">Reference proteome</keyword>
<keyword evidence="4 5" id="KW-0472">Membrane</keyword>
<sequence length="115" mass="13279">MWLLINLCAWPLLALFVLLGLHAREEKHTQQWLITVRVIDFILLVSCIILTHRTFGHHPVLVSANLLATITTLLLIEMSFNKKETWRFHLLTYNLLAIIGVCSFGISSYLFTIFN</sequence>
<evidence type="ECO:0000256" key="3">
    <source>
        <dbReference type="ARBA" id="ARBA00022989"/>
    </source>
</evidence>
<keyword evidence="2 5" id="KW-0812">Transmembrane</keyword>
<dbReference type="EMBL" id="QCXQ01000001">
    <property type="protein sequence ID" value="PWG01060.1"/>
    <property type="molecule type" value="Genomic_DNA"/>
</dbReference>
<evidence type="ECO:0000256" key="1">
    <source>
        <dbReference type="ARBA" id="ARBA00022475"/>
    </source>
</evidence>
<name>A0A2V1N6G5_9LACO</name>
<evidence type="ECO:0000313" key="6">
    <source>
        <dbReference type="EMBL" id="PWG01060.1"/>
    </source>
</evidence>
<accession>A0A2V1N6G5</accession>
<evidence type="ECO:0000256" key="2">
    <source>
        <dbReference type="ARBA" id="ARBA00022692"/>
    </source>
</evidence>
<feature type="transmembrane region" description="Helical" evidence="5">
    <location>
        <begin position="92"/>
        <end position="114"/>
    </location>
</feature>
<protein>
    <recommendedName>
        <fullName evidence="8">DUF1516 domain-containing protein</fullName>
    </recommendedName>
</protein>